<dbReference type="Proteomes" id="UP000799440">
    <property type="component" value="Unassembled WGS sequence"/>
</dbReference>
<keyword evidence="2" id="KW-1185">Reference proteome</keyword>
<protein>
    <submittedName>
        <fullName evidence="1">Uncharacterized protein</fullName>
    </submittedName>
</protein>
<evidence type="ECO:0000313" key="2">
    <source>
        <dbReference type="Proteomes" id="UP000799440"/>
    </source>
</evidence>
<reference evidence="1" key="1">
    <citation type="journal article" date="2020" name="Stud. Mycol.">
        <title>101 Dothideomycetes genomes: a test case for predicting lifestyles and emergence of pathogens.</title>
        <authorList>
            <person name="Haridas S."/>
            <person name="Albert R."/>
            <person name="Binder M."/>
            <person name="Bloem J."/>
            <person name="Labutti K."/>
            <person name="Salamov A."/>
            <person name="Andreopoulos B."/>
            <person name="Baker S."/>
            <person name="Barry K."/>
            <person name="Bills G."/>
            <person name="Bluhm B."/>
            <person name="Cannon C."/>
            <person name="Castanera R."/>
            <person name="Culley D."/>
            <person name="Daum C."/>
            <person name="Ezra D."/>
            <person name="Gonzalez J."/>
            <person name="Henrissat B."/>
            <person name="Kuo A."/>
            <person name="Liang C."/>
            <person name="Lipzen A."/>
            <person name="Lutzoni F."/>
            <person name="Magnuson J."/>
            <person name="Mondo S."/>
            <person name="Nolan M."/>
            <person name="Ohm R."/>
            <person name="Pangilinan J."/>
            <person name="Park H.-J."/>
            <person name="Ramirez L."/>
            <person name="Alfaro M."/>
            <person name="Sun H."/>
            <person name="Tritt A."/>
            <person name="Yoshinaga Y."/>
            <person name="Zwiers L.-H."/>
            <person name="Turgeon B."/>
            <person name="Goodwin S."/>
            <person name="Spatafora J."/>
            <person name="Crous P."/>
            <person name="Grigoriev I."/>
        </authorList>
    </citation>
    <scope>NUCLEOTIDE SEQUENCE</scope>
    <source>
        <strain evidence="1">CBS 119925</strain>
    </source>
</reference>
<sequence>MFRALPDGPYGTLHMFLQGQPLLTITDPPRFRVHHDGMEFWCDHGAPLAYSKPGFIVEPRFKVLTHKGWSSFGPSWEMTEPTTYVFFRPFGNSEDKQQLLVIAGPTGECRPEFEGYRSVQIDATYMLFNDDPEVFHEGRTDGMEEEAAAAWNRFVDWERNKNCAQWVAEQARRQANDPSAEPLEERAFKDLVTWHKARCMRAKIEQMVIYRLQHPGNRLWKATFRDFETILRR</sequence>
<proteinExistence type="predicted"/>
<dbReference type="EMBL" id="MU006572">
    <property type="protein sequence ID" value="KAF2747639.1"/>
    <property type="molecule type" value="Genomic_DNA"/>
</dbReference>
<accession>A0A6A6VD33</accession>
<gene>
    <name evidence="1" type="ORF">M011DRAFT_458475</name>
</gene>
<name>A0A6A6VD33_9PLEO</name>
<organism evidence="1 2">
    <name type="scientific">Sporormia fimetaria CBS 119925</name>
    <dbReference type="NCBI Taxonomy" id="1340428"/>
    <lineage>
        <taxon>Eukaryota</taxon>
        <taxon>Fungi</taxon>
        <taxon>Dikarya</taxon>
        <taxon>Ascomycota</taxon>
        <taxon>Pezizomycotina</taxon>
        <taxon>Dothideomycetes</taxon>
        <taxon>Pleosporomycetidae</taxon>
        <taxon>Pleosporales</taxon>
        <taxon>Sporormiaceae</taxon>
        <taxon>Sporormia</taxon>
    </lineage>
</organism>
<dbReference type="AlphaFoldDB" id="A0A6A6VD33"/>
<evidence type="ECO:0000313" key="1">
    <source>
        <dbReference type="EMBL" id="KAF2747639.1"/>
    </source>
</evidence>